<dbReference type="GO" id="GO:0035091">
    <property type="term" value="F:phosphatidylinositol binding"/>
    <property type="evidence" value="ECO:0007669"/>
    <property type="project" value="InterPro"/>
</dbReference>
<proteinExistence type="predicted"/>
<dbReference type="PANTHER" id="PTHR10555">
    <property type="entry name" value="SORTING NEXIN"/>
    <property type="match status" value="1"/>
</dbReference>
<dbReference type="InterPro" id="IPR001683">
    <property type="entry name" value="PX_dom"/>
</dbReference>
<dbReference type="GO" id="GO:0005768">
    <property type="term" value="C:endosome"/>
    <property type="evidence" value="ECO:0007669"/>
    <property type="project" value="TreeGrafter"/>
</dbReference>
<dbReference type="Proteomes" id="UP000572268">
    <property type="component" value="Unassembled WGS sequence"/>
</dbReference>
<evidence type="ECO:0000313" key="3">
    <source>
        <dbReference type="EMBL" id="KAF4652318.1"/>
    </source>
</evidence>
<dbReference type="OrthoDB" id="5227681at2759"/>
<dbReference type="EMBL" id="JABANN010000819">
    <property type="protein sequence ID" value="KAF4653337.1"/>
    <property type="molecule type" value="Genomic_DNA"/>
</dbReference>
<dbReference type="PANTHER" id="PTHR10555:SF170">
    <property type="entry name" value="FI18122P1"/>
    <property type="match status" value="1"/>
</dbReference>
<feature type="coiled-coil region" evidence="1">
    <location>
        <begin position="295"/>
        <end position="381"/>
    </location>
</feature>
<dbReference type="SUPFAM" id="SSF64268">
    <property type="entry name" value="PX domain"/>
    <property type="match status" value="1"/>
</dbReference>
<reference evidence="5 6" key="1">
    <citation type="submission" date="2020-04" db="EMBL/GenBank/DDBJ databases">
        <title>Perkinsus olseni comparative genomics.</title>
        <authorList>
            <person name="Bogema D.R."/>
        </authorList>
    </citation>
    <scope>NUCLEOTIDE SEQUENCE [LARGE SCALE GENOMIC DNA]</scope>
    <source>
        <strain evidence="3">ATCC PRA-179</strain>
        <strain evidence="4">ATCC PRA-31</strain>
    </source>
</reference>
<evidence type="ECO:0000313" key="4">
    <source>
        <dbReference type="EMBL" id="KAF4653337.1"/>
    </source>
</evidence>
<gene>
    <name evidence="4" type="ORF">FOL46_009239</name>
    <name evidence="3" type="ORF">FOZ61_009763</name>
</gene>
<dbReference type="Proteomes" id="UP000570595">
    <property type="component" value="Unassembled WGS sequence"/>
</dbReference>
<dbReference type="PROSITE" id="PS50195">
    <property type="entry name" value="PX"/>
    <property type="match status" value="1"/>
</dbReference>
<feature type="domain" description="PX" evidence="2">
    <location>
        <begin position="12"/>
        <end position="127"/>
    </location>
</feature>
<dbReference type="InterPro" id="IPR036871">
    <property type="entry name" value="PX_dom_sf"/>
</dbReference>
<dbReference type="Gene3D" id="3.30.1520.10">
    <property type="entry name" value="Phox-like domain"/>
    <property type="match status" value="1"/>
</dbReference>
<dbReference type="AlphaFoldDB" id="A0A7J6KYK3"/>
<evidence type="ECO:0000313" key="6">
    <source>
        <dbReference type="Proteomes" id="UP000572268"/>
    </source>
</evidence>
<sequence length="398" mass="44461">MSNAPSQSPSNPTIKVRISDVTAAGEGLAQVVIYHVDSTVLRDGEVQDFHLMRKFPDFLWLRETLVRGFADRIVPPLPGRRVVSSFAASEVEGMRLLLEIFLLRLAADEGFSAYLPFSIFLTYSWENLCEFKAAYGSTTPITTYAEDADTPLRGLLESVVGSFRRGANRAWLSLGLRAADEDGTGEEGTSFAEVDLAGEVTDLEGRVAGLASSWRSIRACLRRYGDALDELGRQSEVHSEGLKAASRRIRMADAADANLLEYRVNDLRMYLQVCLATLSRQACMASDLRLAEAASREQTRELTRMVDRLNEAEDEGEVSELIEGIRKVDRSLRDAQSRIQDKREAMERATQSLRDELPGFLQERLDECRRFEEEMVDIQRRVGGFLAFPSEGCPDEAT</sequence>
<keyword evidence="1" id="KW-0175">Coiled coil</keyword>
<evidence type="ECO:0000256" key="1">
    <source>
        <dbReference type="SAM" id="Coils"/>
    </source>
</evidence>
<dbReference type="Pfam" id="PF00787">
    <property type="entry name" value="PX"/>
    <property type="match status" value="1"/>
</dbReference>
<comment type="caution">
    <text evidence="3">The sequence shown here is derived from an EMBL/GenBank/DDBJ whole genome shotgun (WGS) entry which is preliminary data.</text>
</comment>
<evidence type="ECO:0000259" key="2">
    <source>
        <dbReference type="PROSITE" id="PS50195"/>
    </source>
</evidence>
<evidence type="ECO:0000313" key="5">
    <source>
        <dbReference type="Proteomes" id="UP000570595"/>
    </source>
</evidence>
<dbReference type="SMART" id="SM00312">
    <property type="entry name" value="PX"/>
    <property type="match status" value="1"/>
</dbReference>
<organism evidence="3 5">
    <name type="scientific">Perkinsus olseni</name>
    <name type="common">Perkinsus atlanticus</name>
    <dbReference type="NCBI Taxonomy" id="32597"/>
    <lineage>
        <taxon>Eukaryota</taxon>
        <taxon>Sar</taxon>
        <taxon>Alveolata</taxon>
        <taxon>Perkinsozoa</taxon>
        <taxon>Perkinsea</taxon>
        <taxon>Perkinsida</taxon>
        <taxon>Perkinsidae</taxon>
        <taxon>Perkinsus</taxon>
    </lineage>
</organism>
<protein>
    <recommendedName>
        <fullName evidence="2">PX domain-containing protein</fullName>
    </recommendedName>
</protein>
<accession>A0A7J6KYK3</accession>
<dbReference type="EMBL" id="JABAHT010000737">
    <property type="protein sequence ID" value="KAF4652318.1"/>
    <property type="molecule type" value="Genomic_DNA"/>
</dbReference>
<name>A0A7J6KYK3_PEROL</name>